<gene>
    <name evidence="2" type="ORF">Mal48_10380</name>
</gene>
<dbReference type="AlphaFoldDB" id="A0A517QJI3"/>
<proteinExistence type="predicted"/>
<dbReference type="SUPFAM" id="SSF48371">
    <property type="entry name" value="ARM repeat"/>
    <property type="match status" value="1"/>
</dbReference>
<keyword evidence="1" id="KW-0732">Signal</keyword>
<keyword evidence="3" id="KW-1185">Reference proteome</keyword>
<evidence type="ECO:0000256" key="1">
    <source>
        <dbReference type="SAM" id="SignalP"/>
    </source>
</evidence>
<dbReference type="EMBL" id="CP036267">
    <property type="protein sequence ID" value="QDT31802.1"/>
    <property type="molecule type" value="Genomic_DNA"/>
</dbReference>
<dbReference type="Proteomes" id="UP000315724">
    <property type="component" value="Chromosome"/>
</dbReference>
<evidence type="ECO:0000313" key="2">
    <source>
        <dbReference type="EMBL" id="QDT31802.1"/>
    </source>
</evidence>
<evidence type="ECO:0000313" key="3">
    <source>
        <dbReference type="Proteomes" id="UP000315724"/>
    </source>
</evidence>
<protein>
    <submittedName>
        <fullName evidence="2">HEAT repeat protein</fullName>
    </submittedName>
</protein>
<reference evidence="2 3" key="1">
    <citation type="submission" date="2019-02" db="EMBL/GenBank/DDBJ databases">
        <title>Deep-cultivation of Planctomycetes and their phenomic and genomic characterization uncovers novel biology.</title>
        <authorList>
            <person name="Wiegand S."/>
            <person name="Jogler M."/>
            <person name="Boedeker C."/>
            <person name="Pinto D."/>
            <person name="Vollmers J."/>
            <person name="Rivas-Marin E."/>
            <person name="Kohn T."/>
            <person name="Peeters S.H."/>
            <person name="Heuer A."/>
            <person name="Rast P."/>
            <person name="Oberbeckmann S."/>
            <person name="Bunk B."/>
            <person name="Jeske O."/>
            <person name="Meyerdierks A."/>
            <person name="Storesund J.E."/>
            <person name="Kallscheuer N."/>
            <person name="Luecker S."/>
            <person name="Lage O.M."/>
            <person name="Pohl T."/>
            <person name="Merkel B.J."/>
            <person name="Hornburger P."/>
            <person name="Mueller R.-W."/>
            <person name="Bruemmer F."/>
            <person name="Labrenz M."/>
            <person name="Spormann A.M."/>
            <person name="Op den Camp H."/>
            <person name="Overmann J."/>
            <person name="Amann R."/>
            <person name="Jetten M.S.M."/>
            <person name="Mascher T."/>
            <person name="Medema M.H."/>
            <person name="Devos D.P."/>
            <person name="Kaster A.-K."/>
            <person name="Ovreas L."/>
            <person name="Rohde M."/>
            <person name="Galperin M.Y."/>
            <person name="Jogler C."/>
        </authorList>
    </citation>
    <scope>NUCLEOTIDE SEQUENCE [LARGE SCALE GENOMIC DNA]</scope>
    <source>
        <strain evidence="2 3">Mal48</strain>
    </source>
</reference>
<dbReference type="InterPro" id="IPR011989">
    <property type="entry name" value="ARM-like"/>
</dbReference>
<feature type="chain" id="PRO_5022188934" evidence="1">
    <location>
        <begin position="32"/>
        <end position="753"/>
    </location>
</feature>
<feature type="signal peptide" evidence="1">
    <location>
        <begin position="1"/>
        <end position="31"/>
    </location>
</feature>
<dbReference type="InterPro" id="IPR016024">
    <property type="entry name" value="ARM-type_fold"/>
</dbReference>
<dbReference type="Pfam" id="PF13646">
    <property type="entry name" value="HEAT_2"/>
    <property type="match status" value="1"/>
</dbReference>
<dbReference type="RefSeq" id="WP_145196655.1">
    <property type="nucleotide sequence ID" value="NZ_CP036267.1"/>
</dbReference>
<name>A0A517QJI3_9PLAN</name>
<sequence precursor="true">MACSQSCYSRATGLQRLTFCLVMLVALPALAQPGGVDTGTEPERVLAAEPETQEGRFQAALLMVKLARPELAKKYLADLIKNEPTDQELMELRNKFGTSTFLSLTNVDGLDPEASELLKMLTTAVANKTNDPSYVSSLLPKLMGSARERDEALTELRALGPYAVPPMLQAIESGSINRDVLILNLTRLGDDAVPPIIGALTSPSERIRSAAAEVLGWSGGEEDVIWLWQEAFGENQPDGVRETALKAIARIRYDDTRQAIRVNSYGVAAQLIESAIGYLAQRHEWGVRYEDMELIPVWTWDNDQATVVETKSTRNHASIHFAERLAREAAEISPTNEDAPIVLLAAKMVRDIEAAGWDQPVPAGPGTALDLAVTAGPDACRQVLALSLDNHIPAASLSAVTALGSNGSRNQLSRSAGKPEIIEALDSPNPRVQFAAAVTILQWEPTKSFPGDRRVVEILVRAINSNSKPDTVVIDPNIQRGTMTASLFSELGFDSSLAATGMDGFKLASQRGDVELAVLHPNTIRWGLTQTIENLRADSRTRHLPLVIYGPAGLRGNFSAIQNRFQNVVYVNEVVNSLEINRELRPVLQQLSPPPLSREQRANQVSEAAYWLRWIATSASPGVFELAAHQADLIKATNNPAVADDAIIALGGIAAPDVQRRLLEIAESVAADIAVRRRALLQLAFNIQRFGVLLTPAELKRVSALRANSAEPELQSAVASVLGSLKPKTQAVRKLILETPDSPKPISAEKPAT</sequence>
<dbReference type="OrthoDB" id="253582at2"/>
<dbReference type="Gene3D" id="1.25.10.10">
    <property type="entry name" value="Leucine-rich Repeat Variant"/>
    <property type="match status" value="2"/>
</dbReference>
<organism evidence="2 3">
    <name type="scientific">Thalassoglobus polymorphus</name>
    <dbReference type="NCBI Taxonomy" id="2527994"/>
    <lineage>
        <taxon>Bacteria</taxon>
        <taxon>Pseudomonadati</taxon>
        <taxon>Planctomycetota</taxon>
        <taxon>Planctomycetia</taxon>
        <taxon>Planctomycetales</taxon>
        <taxon>Planctomycetaceae</taxon>
        <taxon>Thalassoglobus</taxon>
    </lineage>
</organism>
<accession>A0A517QJI3</accession>
<dbReference type="KEGG" id="tpol:Mal48_10380"/>